<dbReference type="KEGG" id="hoh:Hoch_5580"/>
<protein>
    <submittedName>
        <fullName evidence="2">Uncharacterized protein</fullName>
    </submittedName>
</protein>
<gene>
    <name evidence="2" type="ordered locus">Hoch_5580</name>
</gene>
<evidence type="ECO:0000313" key="2">
    <source>
        <dbReference type="EMBL" id="ACY18062.1"/>
    </source>
</evidence>
<proteinExistence type="predicted"/>
<keyword evidence="3" id="KW-1185">Reference proteome</keyword>
<feature type="compositionally biased region" description="Polar residues" evidence="1">
    <location>
        <begin position="1"/>
        <end position="11"/>
    </location>
</feature>
<name>D0LG37_HALO1</name>
<reference evidence="2 3" key="1">
    <citation type="journal article" date="2010" name="Stand. Genomic Sci.">
        <title>Complete genome sequence of Haliangium ochraceum type strain (SMP-2).</title>
        <authorList>
            <consortium name="US DOE Joint Genome Institute (JGI-PGF)"/>
            <person name="Ivanova N."/>
            <person name="Daum C."/>
            <person name="Lang E."/>
            <person name="Abt B."/>
            <person name="Kopitz M."/>
            <person name="Saunders E."/>
            <person name="Lapidus A."/>
            <person name="Lucas S."/>
            <person name="Glavina Del Rio T."/>
            <person name="Nolan M."/>
            <person name="Tice H."/>
            <person name="Copeland A."/>
            <person name="Cheng J.F."/>
            <person name="Chen F."/>
            <person name="Bruce D."/>
            <person name="Goodwin L."/>
            <person name="Pitluck S."/>
            <person name="Mavromatis K."/>
            <person name="Pati A."/>
            <person name="Mikhailova N."/>
            <person name="Chen A."/>
            <person name="Palaniappan K."/>
            <person name="Land M."/>
            <person name="Hauser L."/>
            <person name="Chang Y.J."/>
            <person name="Jeffries C.D."/>
            <person name="Detter J.C."/>
            <person name="Brettin T."/>
            <person name="Rohde M."/>
            <person name="Goker M."/>
            <person name="Bristow J."/>
            <person name="Markowitz V."/>
            <person name="Eisen J.A."/>
            <person name="Hugenholtz P."/>
            <person name="Kyrpides N.C."/>
            <person name="Klenk H.P."/>
        </authorList>
    </citation>
    <scope>NUCLEOTIDE SEQUENCE [LARGE SCALE GENOMIC DNA]</scope>
    <source>
        <strain evidence="3">DSM 14365 / CIP 107738 / JCM 11303 / AJ 13395 / SMP-2</strain>
    </source>
</reference>
<accession>D0LG37</accession>
<dbReference type="RefSeq" id="WP_012830654.1">
    <property type="nucleotide sequence ID" value="NC_013440.1"/>
</dbReference>
<feature type="region of interest" description="Disordered" evidence="1">
    <location>
        <begin position="1"/>
        <end position="20"/>
    </location>
</feature>
<evidence type="ECO:0000313" key="3">
    <source>
        <dbReference type="Proteomes" id="UP000001880"/>
    </source>
</evidence>
<dbReference type="Proteomes" id="UP000001880">
    <property type="component" value="Chromosome"/>
</dbReference>
<dbReference type="AlphaFoldDB" id="D0LG37"/>
<evidence type="ECO:0000256" key="1">
    <source>
        <dbReference type="SAM" id="MobiDB-lite"/>
    </source>
</evidence>
<dbReference type="STRING" id="502025.Hoch_5580"/>
<organism evidence="2 3">
    <name type="scientific">Haliangium ochraceum (strain DSM 14365 / JCM 11303 / SMP-2)</name>
    <dbReference type="NCBI Taxonomy" id="502025"/>
    <lineage>
        <taxon>Bacteria</taxon>
        <taxon>Pseudomonadati</taxon>
        <taxon>Myxococcota</taxon>
        <taxon>Polyangia</taxon>
        <taxon>Haliangiales</taxon>
        <taxon>Kofleriaceae</taxon>
        <taxon>Haliangium</taxon>
    </lineage>
</organism>
<dbReference type="EMBL" id="CP001804">
    <property type="protein sequence ID" value="ACY18062.1"/>
    <property type="molecule type" value="Genomic_DNA"/>
</dbReference>
<dbReference type="HOGENOM" id="CLU_1633112_0_0_7"/>
<sequence length="162" mass="17586">MNTARPSQPNAAESADMRARSVDTSETETHIALTCEVSDGVAQLLRDGAPCTSEITAMAPTTIAIADFDHDGKRCRACALTIARDGVLTPWPRNADDDGCTRAAPSEQEDVLDILVVPVAFAYATTLTDDNIDAFENEWFTPTRVRVRVPPPEDERPDDPNT</sequence>